<dbReference type="Proteomes" id="UP000276215">
    <property type="component" value="Unassembled WGS sequence"/>
</dbReference>
<keyword evidence="2" id="KW-1185">Reference proteome</keyword>
<name>A0A3N4IUC7_9PEZI</name>
<evidence type="ECO:0000313" key="2">
    <source>
        <dbReference type="Proteomes" id="UP000276215"/>
    </source>
</evidence>
<sequence length="140" mass="15928">MLRSSAITRVEGAIVARLMGFLSNGTGTNKDFDSALVQFEKMIHKTALKHLLEIGLAAHRISQDDRNASQSGETLVKHHHNCIVDTAHKTLVKHLERWPNRYIFTIDSNVFCGGIVRRCLVSWRERNGRVFLWHVLLSLV</sequence>
<gene>
    <name evidence="1" type="ORF">L873DRAFT_767643</name>
</gene>
<dbReference type="EMBL" id="ML120635">
    <property type="protein sequence ID" value="RPA88937.1"/>
    <property type="molecule type" value="Genomic_DNA"/>
</dbReference>
<dbReference type="AlphaFoldDB" id="A0A3N4IUC7"/>
<evidence type="ECO:0000313" key="1">
    <source>
        <dbReference type="EMBL" id="RPA88937.1"/>
    </source>
</evidence>
<reference evidence="1 2" key="1">
    <citation type="journal article" date="2018" name="Nat. Ecol. Evol.">
        <title>Pezizomycetes genomes reveal the molecular basis of ectomycorrhizal truffle lifestyle.</title>
        <authorList>
            <person name="Murat C."/>
            <person name="Payen T."/>
            <person name="Noel B."/>
            <person name="Kuo A."/>
            <person name="Morin E."/>
            <person name="Chen J."/>
            <person name="Kohler A."/>
            <person name="Krizsan K."/>
            <person name="Balestrini R."/>
            <person name="Da Silva C."/>
            <person name="Montanini B."/>
            <person name="Hainaut M."/>
            <person name="Levati E."/>
            <person name="Barry K.W."/>
            <person name="Belfiori B."/>
            <person name="Cichocki N."/>
            <person name="Clum A."/>
            <person name="Dockter R.B."/>
            <person name="Fauchery L."/>
            <person name="Guy J."/>
            <person name="Iotti M."/>
            <person name="Le Tacon F."/>
            <person name="Lindquist E.A."/>
            <person name="Lipzen A."/>
            <person name="Malagnac F."/>
            <person name="Mello A."/>
            <person name="Molinier V."/>
            <person name="Miyauchi S."/>
            <person name="Poulain J."/>
            <person name="Riccioni C."/>
            <person name="Rubini A."/>
            <person name="Sitrit Y."/>
            <person name="Splivallo R."/>
            <person name="Traeger S."/>
            <person name="Wang M."/>
            <person name="Zifcakova L."/>
            <person name="Wipf D."/>
            <person name="Zambonelli A."/>
            <person name="Paolocci F."/>
            <person name="Nowrousian M."/>
            <person name="Ottonello S."/>
            <person name="Baldrian P."/>
            <person name="Spatafora J.W."/>
            <person name="Henrissat B."/>
            <person name="Nagy L.G."/>
            <person name="Aury J.M."/>
            <person name="Wincker P."/>
            <person name="Grigoriev I.V."/>
            <person name="Bonfante P."/>
            <person name="Martin F.M."/>
        </authorList>
    </citation>
    <scope>NUCLEOTIDE SEQUENCE [LARGE SCALE GENOMIC DNA]</scope>
    <source>
        <strain evidence="1 2">120613-1</strain>
    </source>
</reference>
<organism evidence="1 2">
    <name type="scientific">Choiromyces venosus 120613-1</name>
    <dbReference type="NCBI Taxonomy" id="1336337"/>
    <lineage>
        <taxon>Eukaryota</taxon>
        <taxon>Fungi</taxon>
        <taxon>Dikarya</taxon>
        <taxon>Ascomycota</taxon>
        <taxon>Pezizomycotina</taxon>
        <taxon>Pezizomycetes</taxon>
        <taxon>Pezizales</taxon>
        <taxon>Tuberaceae</taxon>
        <taxon>Choiromyces</taxon>
    </lineage>
</organism>
<accession>A0A3N4IUC7</accession>
<protein>
    <submittedName>
        <fullName evidence="1">Uncharacterized protein</fullName>
    </submittedName>
</protein>
<proteinExistence type="predicted"/>